<comment type="subcellular location">
    <subcellularLocation>
        <location evidence="1">Membrane</location>
        <topology evidence="1">Multi-pass membrane protein</topology>
    </subcellularLocation>
</comment>
<feature type="transmembrane region" description="Helical" evidence="6">
    <location>
        <begin position="169"/>
        <end position="191"/>
    </location>
</feature>
<dbReference type="InterPro" id="IPR008952">
    <property type="entry name" value="Tetraspanin_EC2_sf"/>
</dbReference>
<sequence length="419" mass="47112">MDSNKLKRKTIYSPVDLHSSDLLPIENHPTLAKLRYLDDTSGEDELGINNHQEAGFSPAKNTTAKPFEKCPNPKATGYHQQQQQQQKQYGRQQFSEQIHHEELGRSTTSNEESDDHNNDDPYNRRQQQREQEHLDDDEASLEEVYLCSCCGITRPLDPAMKYMPLFKSLFILFNFLVFAFGLASLGMGLWFRIDPKVYEIHKYIETQNFTLAGWMMLVAGFIACLMALVAFAYISKHSVCMLIFYSITMTLLTVSSISSLVLLTVYGLGASLERFMSKEIYEQIRRRTMSTELDLSTSSDAAQFLDFVQVKLRCCGAQDFRDYQKLGMVIPTTCYTIAANYINAPGCGQALRRLFDIRAGMATGFLAGGVIVQIVSVVLASLMVCSIYNWRATSRPASAASYPRSPINSRLGPATKGAH</sequence>
<evidence type="ECO:0000256" key="5">
    <source>
        <dbReference type="SAM" id="MobiDB-lite"/>
    </source>
</evidence>
<accession>A0A6G1S9Z0</accession>
<dbReference type="Gene3D" id="1.10.1450.10">
    <property type="entry name" value="Tetraspanin"/>
    <property type="match status" value="1"/>
</dbReference>
<organism evidence="7">
    <name type="scientific">Aceria tosichella</name>
    <name type="common">wheat curl mite</name>
    <dbReference type="NCBI Taxonomy" id="561515"/>
    <lineage>
        <taxon>Eukaryota</taxon>
        <taxon>Metazoa</taxon>
        <taxon>Ecdysozoa</taxon>
        <taxon>Arthropoda</taxon>
        <taxon>Chelicerata</taxon>
        <taxon>Arachnida</taxon>
        <taxon>Acari</taxon>
        <taxon>Acariformes</taxon>
        <taxon>Trombidiformes</taxon>
        <taxon>Prostigmata</taxon>
        <taxon>Eupodina</taxon>
        <taxon>Eriophyoidea</taxon>
        <taxon>Eriophyidae</taxon>
        <taxon>Eriophyinae</taxon>
        <taxon>Aceriini</taxon>
        <taxon>Aceria</taxon>
    </lineage>
</organism>
<evidence type="ECO:0000256" key="2">
    <source>
        <dbReference type="ARBA" id="ARBA00022692"/>
    </source>
</evidence>
<gene>
    <name evidence="7" type="primary">TSPAN7</name>
    <name evidence="7" type="ORF">g.20440</name>
</gene>
<reference evidence="7" key="1">
    <citation type="submission" date="2018-10" db="EMBL/GenBank/DDBJ databases">
        <title>Transcriptome assembly of Aceria tosichella (Wheat curl mite) Type 2.</title>
        <authorList>
            <person name="Scully E.D."/>
            <person name="Geib S.M."/>
            <person name="Palmer N.A."/>
            <person name="Gupta A.K."/>
            <person name="Sarath G."/>
            <person name="Tatineni S."/>
        </authorList>
    </citation>
    <scope>NUCLEOTIDE SEQUENCE</scope>
    <source>
        <strain evidence="7">LincolnNE</strain>
    </source>
</reference>
<keyword evidence="4 6" id="KW-0472">Membrane</keyword>
<keyword evidence="2 6" id="KW-0812">Transmembrane</keyword>
<evidence type="ECO:0000313" key="7">
    <source>
        <dbReference type="EMBL" id="MDE47315.1"/>
    </source>
</evidence>
<dbReference type="EMBL" id="GGYP01002544">
    <property type="protein sequence ID" value="MDE47315.1"/>
    <property type="molecule type" value="Transcribed_RNA"/>
</dbReference>
<feature type="transmembrane region" description="Helical" evidence="6">
    <location>
        <begin position="242"/>
        <end position="268"/>
    </location>
</feature>
<evidence type="ECO:0000256" key="1">
    <source>
        <dbReference type="ARBA" id="ARBA00004141"/>
    </source>
</evidence>
<name>A0A6G1S9Z0_9ACAR</name>
<dbReference type="GO" id="GO:0005886">
    <property type="term" value="C:plasma membrane"/>
    <property type="evidence" value="ECO:0007669"/>
    <property type="project" value="TreeGrafter"/>
</dbReference>
<dbReference type="InterPro" id="IPR018499">
    <property type="entry name" value="Tetraspanin/Peripherin"/>
</dbReference>
<dbReference type="CDD" id="cd03127">
    <property type="entry name" value="tetraspanin_LEL"/>
    <property type="match status" value="1"/>
</dbReference>
<feature type="transmembrane region" description="Helical" evidence="6">
    <location>
        <begin position="365"/>
        <end position="388"/>
    </location>
</feature>
<proteinExistence type="predicted"/>
<keyword evidence="3 6" id="KW-1133">Transmembrane helix</keyword>
<evidence type="ECO:0000256" key="3">
    <source>
        <dbReference type="ARBA" id="ARBA00022989"/>
    </source>
</evidence>
<dbReference type="PRINTS" id="PR00259">
    <property type="entry name" value="TMFOUR"/>
</dbReference>
<feature type="compositionally biased region" description="Basic and acidic residues" evidence="5">
    <location>
        <begin position="115"/>
        <end position="132"/>
    </location>
</feature>
<feature type="compositionally biased region" description="Low complexity" evidence="5">
    <location>
        <begin position="80"/>
        <end position="93"/>
    </location>
</feature>
<feature type="region of interest" description="Disordered" evidence="5">
    <location>
        <begin position="41"/>
        <end position="137"/>
    </location>
</feature>
<feature type="transmembrane region" description="Helical" evidence="6">
    <location>
        <begin position="211"/>
        <end position="235"/>
    </location>
</feature>
<dbReference type="PANTHER" id="PTHR19282:SF534">
    <property type="entry name" value="TETRASPANIN FAMILY-RELATED"/>
    <property type="match status" value="1"/>
</dbReference>
<evidence type="ECO:0000256" key="6">
    <source>
        <dbReference type="SAM" id="Phobius"/>
    </source>
</evidence>
<dbReference type="PANTHER" id="PTHR19282">
    <property type="entry name" value="TETRASPANIN"/>
    <property type="match status" value="1"/>
</dbReference>
<dbReference type="AlphaFoldDB" id="A0A6G1S9Z0"/>
<dbReference type="Pfam" id="PF00335">
    <property type="entry name" value="Tetraspanin"/>
    <property type="match status" value="1"/>
</dbReference>
<protein>
    <submittedName>
        <fullName evidence="7">Tetraspanin-7</fullName>
    </submittedName>
</protein>
<evidence type="ECO:0000256" key="4">
    <source>
        <dbReference type="ARBA" id="ARBA00023136"/>
    </source>
</evidence>
<dbReference type="SUPFAM" id="SSF48652">
    <property type="entry name" value="Tetraspanin"/>
    <property type="match status" value="1"/>
</dbReference>